<gene>
    <name evidence="2" type="ORF">UY48_C0003G0096</name>
</gene>
<reference evidence="2 3" key="1">
    <citation type="journal article" date="2015" name="Nature">
        <title>rRNA introns, odd ribosomes, and small enigmatic genomes across a large radiation of phyla.</title>
        <authorList>
            <person name="Brown C.T."/>
            <person name="Hug L.A."/>
            <person name="Thomas B.C."/>
            <person name="Sharon I."/>
            <person name="Castelle C.J."/>
            <person name="Singh A."/>
            <person name="Wilkins M.J."/>
            <person name="Williams K.H."/>
            <person name="Banfield J.F."/>
        </authorList>
    </citation>
    <scope>NUCLEOTIDE SEQUENCE [LARGE SCALE GENOMIC DNA]</scope>
</reference>
<protein>
    <recommendedName>
        <fullName evidence="1">Spore protein YkvP/CgeB glycosyl transferase-like domain-containing protein</fullName>
    </recommendedName>
</protein>
<sequence>MKILWLTHPEGDYSEYLILAGMVETVGVEFITLCPNREDMNGKGFLRVEDSGEIVKWATNTYPYEHHFKRSFTGYTACPEWWPRHWKFPHKDRLQDINPEDYDLIVLANTRMVVQQMMNYLRKKFGSNSVGGTRLGRAVSLDGEDYPDIRWELLKEWQPDLHLKTGHDPTYVGVCDGYAHKGVCPDRVVNGVHAFPFSAPPTRVWPHQISVGSQFDVNLQMGWTSSVRKPLVDALCNCEDLNCQTAPANNSIRGTSSSVTTNASHGGWYQWVTELGSCASAVSLRGHGRTTLRNFEIPISPTTLMFLDPPCADIKPAFEDGIHAVYIDPTNIPKTVEIIRETLRDRDRCLHIAQAAHDLVKKHHTCVQRAEAILKWYSSGIWEG</sequence>
<dbReference type="AlphaFoldDB" id="A0A0G1Z3B9"/>
<dbReference type="Proteomes" id="UP000034588">
    <property type="component" value="Unassembled WGS sequence"/>
</dbReference>
<accession>A0A0G1Z3B9</accession>
<evidence type="ECO:0000259" key="1">
    <source>
        <dbReference type="Pfam" id="PF13524"/>
    </source>
</evidence>
<dbReference type="InterPro" id="IPR055259">
    <property type="entry name" value="YkvP/CgeB_Glyco_trans-like"/>
</dbReference>
<evidence type="ECO:0000313" key="3">
    <source>
        <dbReference type="Proteomes" id="UP000034588"/>
    </source>
</evidence>
<dbReference type="Pfam" id="PF13524">
    <property type="entry name" value="Glyco_trans_1_2"/>
    <property type="match status" value="1"/>
</dbReference>
<organism evidence="2 3">
    <name type="scientific">Candidatus Gottesmanbacteria bacterium GW2011_GWB1_49_7</name>
    <dbReference type="NCBI Taxonomy" id="1618448"/>
    <lineage>
        <taxon>Bacteria</taxon>
        <taxon>Candidatus Gottesmaniibacteriota</taxon>
    </lineage>
</organism>
<name>A0A0G1Z3B9_9BACT</name>
<feature type="domain" description="Spore protein YkvP/CgeB glycosyl transferase-like" evidence="1">
    <location>
        <begin position="287"/>
        <end position="374"/>
    </location>
</feature>
<proteinExistence type="predicted"/>
<dbReference type="EMBL" id="LCQD01000003">
    <property type="protein sequence ID" value="KKW13274.1"/>
    <property type="molecule type" value="Genomic_DNA"/>
</dbReference>
<evidence type="ECO:0000313" key="2">
    <source>
        <dbReference type="EMBL" id="KKW13274.1"/>
    </source>
</evidence>
<comment type="caution">
    <text evidence="2">The sequence shown here is derived from an EMBL/GenBank/DDBJ whole genome shotgun (WGS) entry which is preliminary data.</text>
</comment>